<organism evidence="1 2">
    <name type="scientific">Rhabditophanes sp. KR3021</name>
    <dbReference type="NCBI Taxonomy" id="114890"/>
    <lineage>
        <taxon>Eukaryota</taxon>
        <taxon>Metazoa</taxon>
        <taxon>Ecdysozoa</taxon>
        <taxon>Nematoda</taxon>
        <taxon>Chromadorea</taxon>
        <taxon>Rhabditida</taxon>
        <taxon>Tylenchina</taxon>
        <taxon>Panagrolaimomorpha</taxon>
        <taxon>Strongyloidoidea</taxon>
        <taxon>Alloionematidae</taxon>
        <taxon>Rhabditophanes</taxon>
    </lineage>
</organism>
<dbReference type="Proteomes" id="UP000095286">
    <property type="component" value="Unplaced"/>
</dbReference>
<accession>A0AC35UBC3</accession>
<sequence>MGDMYMCHHCNQSMAPSMLYEHILAVNFSYNEHMCDNCDFKSNNLTEVRLHCMKERHRLLISEDIEGTSCMHDAAYTVFKAMISGKKTVVENPLPKRRGRPPLNASNKSKKPNINTESLRVASPVPISERSSKSRAARSPDKLYIASHPKVVKSISEHFQASINRVESNKRRADPEVDDFKKKPNLGQSGIKKPFIADSEVNARHPAFNNEGNDWEKRNRTPVTEETSQKHTKFSEKEDKIGLNVYNKEAVEMDDRRNFFGLDAVAGKVPTQTKEVFSKHKFAPPPISNLYFGKALEAKKPFEFKKIALTKPTLVHQTGEIRKIEFNKLKMIKPVVVKD</sequence>
<reference evidence="2" key="1">
    <citation type="submission" date="2016-11" db="UniProtKB">
        <authorList>
            <consortium name="WormBaseParasite"/>
        </authorList>
    </citation>
    <scope>IDENTIFICATION</scope>
    <source>
        <strain evidence="2">KR3021</strain>
    </source>
</reference>
<protein>
    <submittedName>
        <fullName evidence="2">C2H2-type domain-containing protein</fullName>
    </submittedName>
</protein>
<evidence type="ECO:0000313" key="2">
    <source>
        <dbReference type="WBParaSite" id="RSKR_0000962200.1"/>
    </source>
</evidence>
<name>A0AC35UBC3_9BILA</name>
<dbReference type="WBParaSite" id="RSKR_0000962200.1">
    <property type="protein sequence ID" value="RSKR_0000962200.1"/>
    <property type="gene ID" value="RSKR_0000962200"/>
</dbReference>
<proteinExistence type="predicted"/>
<evidence type="ECO:0000313" key="1">
    <source>
        <dbReference type="Proteomes" id="UP000095286"/>
    </source>
</evidence>